<protein>
    <submittedName>
        <fullName evidence="3">Uncharacterized protein</fullName>
    </submittedName>
</protein>
<evidence type="ECO:0000313" key="4">
    <source>
        <dbReference type="Proteomes" id="UP000747399"/>
    </source>
</evidence>
<accession>A0A8J4AXB6</accession>
<dbReference type="PANTHER" id="PTHR47466:SF1">
    <property type="entry name" value="METALLOPROTEASE MEP1 (AFU_ORTHOLOGUE AFUA_1G07730)-RELATED"/>
    <property type="match status" value="1"/>
</dbReference>
<feature type="compositionally biased region" description="Pro residues" evidence="2">
    <location>
        <begin position="46"/>
        <end position="64"/>
    </location>
</feature>
<feature type="compositionally biased region" description="Polar residues" evidence="2">
    <location>
        <begin position="19"/>
        <end position="44"/>
    </location>
</feature>
<feature type="region of interest" description="Disordered" evidence="2">
    <location>
        <begin position="1"/>
        <end position="65"/>
    </location>
</feature>
<comment type="similarity">
    <text evidence="1">Belongs to the peptidase M43B family.</text>
</comment>
<dbReference type="PANTHER" id="PTHR47466">
    <property type="match status" value="1"/>
</dbReference>
<dbReference type="AlphaFoldDB" id="A0A8J4AXB6"/>
<dbReference type="EMBL" id="BNCO01000006">
    <property type="protein sequence ID" value="GIL48984.1"/>
    <property type="molecule type" value="Genomic_DNA"/>
</dbReference>
<evidence type="ECO:0000256" key="2">
    <source>
        <dbReference type="SAM" id="MobiDB-lite"/>
    </source>
</evidence>
<feature type="compositionally biased region" description="Pro residues" evidence="2">
    <location>
        <begin position="146"/>
        <end position="178"/>
    </location>
</feature>
<proteinExistence type="inferred from homology"/>
<reference evidence="3" key="1">
    <citation type="journal article" date="2021" name="Proc. Natl. Acad. Sci. U.S.A.">
        <title>Three genomes in the algal genus Volvox reveal the fate of a haploid sex-determining region after a transition to homothallism.</title>
        <authorList>
            <person name="Yamamoto K."/>
            <person name="Hamaji T."/>
            <person name="Kawai-Toyooka H."/>
            <person name="Matsuzaki R."/>
            <person name="Takahashi F."/>
            <person name="Nishimura Y."/>
            <person name="Kawachi M."/>
            <person name="Noguchi H."/>
            <person name="Minakuchi Y."/>
            <person name="Umen J.G."/>
            <person name="Toyoda A."/>
            <person name="Nozaki H."/>
        </authorList>
    </citation>
    <scope>NUCLEOTIDE SEQUENCE</scope>
    <source>
        <strain evidence="3">NIES-3780</strain>
    </source>
</reference>
<feature type="region of interest" description="Disordered" evidence="2">
    <location>
        <begin position="143"/>
        <end position="178"/>
    </location>
</feature>
<evidence type="ECO:0000313" key="3">
    <source>
        <dbReference type="EMBL" id="GIL48984.1"/>
    </source>
</evidence>
<keyword evidence="4" id="KW-1185">Reference proteome</keyword>
<dbReference type="Proteomes" id="UP000747399">
    <property type="component" value="Unassembled WGS sequence"/>
</dbReference>
<dbReference type="PRINTS" id="PR01217">
    <property type="entry name" value="PRICHEXTENSN"/>
</dbReference>
<evidence type="ECO:0000256" key="1">
    <source>
        <dbReference type="ARBA" id="ARBA00008721"/>
    </source>
</evidence>
<sequence length="178" mass="19246">MGWRAASSVRRHSLDGVRTQRSSQTFSTAGATPSVCNLGSSANSKVPPPFPPSPPPYPPPPPPRAVREDCKVALSGCACRSTWLYDNAYTYASYCSNPDGRKVLWCLVSPTCPTFATMPYQYCASNLTASYCGTGEQVYFSTVRIPSPPPSDVPMPPPPRPRLPPKPPSPRPPPPKKK</sequence>
<comment type="caution">
    <text evidence="3">The sequence shown here is derived from an EMBL/GenBank/DDBJ whole genome shotgun (WGS) entry which is preliminary data.</text>
</comment>
<organism evidence="3 4">
    <name type="scientific">Volvox africanus</name>
    <dbReference type="NCBI Taxonomy" id="51714"/>
    <lineage>
        <taxon>Eukaryota</taxon>
        <taxon>Viridiplantae</taxon>
        <taxon>Chlorophyta</taxon>
        <taxon>core chlorophytes</taxon>
        <taxon>Chlorophyceae</taxon>
        <taxon>CS clade</taxon>
        <taxon>Chlamydomonadales</taxon>
        <taxon>Volvocaceae</taxon>
        <taxon>Volvox</taxon>
    </lineage>
</organism>
<gene>
    <name evidence="3" type="ORF">Vafri_5481</name>
</gene>
<name>A0A8J4AXB6_9CHLO</name>